<protein>
    <recommendedName>
        <fullName evidence="1">SGNH hydrolase-type esterase domain-containing protein</fullName>
    </recommendedName>
</protein>
<proteinExistence type="predicted"/>
<accession>A0A1P9X1L7</accession>
<dbReference type="Proteomes" id="UP000187941">
    <property type="component" value="Chromosome"/>
</dbReference>
<dbReference type="KEGG" id="smon:AWR27_20760"/>
<name>A0A1P9X1L7_9BACT</name>
<evidence type="ECO:0000259" key="1">
    <source>
        <dbReference type="Pfam" id="PF13472"/>
    </source>
</evidence>
<organism evidence="2 3">
    <name type="scientific">Spirosoma montaniterrae</name>
    <dbReference type="NCBI Taxonomy" id="1178516"/>
    <lineage>
        <taxon>Bacteria</taxon>
        <taxon>Pseudomonadati</taxon>
        <taxon>Bacteroidota</taxon>
        <taxon>Cytophagia</taxon>
        <taxon>Cytophagales</taxon>
        <taxon>Cytophagaceae</taxon>
        <taxon>Spirosoma</taxon>
    </lineage>
</organism>
<sequence>MWICALIFSVGSLATYIYSLNRKIRNHIPANYPDAANCQQNKRIVVCAGDSITHGIVSYNYVDWLMQQPSLAGFQFFNAGINSDLTYTLLKRLDDIIAMQPDHVTVLIGTNDVNAVASPSALKRYYASGKIDPDVKPDLAGFQDAYRQIVQRLKTETIAEIAVASVPILGEDLTNKPNQLADKYSEFVKQLADEEEIEYLPIRERMKACLSESNVRPRHRYEQTPQLMISGIIQHNLLKKSWDSISRANGMAISYDNIHFNSVGAKLIGQTVQEFLTRSAIIK</sequence>
<reference evidence="2 3" key="1">
    <citation type="submission" date="2016-01" db="EMBL/GenBank/DDBJ databases">
        <authorList>
            <person name="Oliw E.H."/>
        </authorList>
    </citation>
    <scope>NUCLEOTIDE SEQUENCE [LARGE SCALE GENOMIC DNA]</scope>
    <source>
        <strain evidence="2 3">DY10</strain>
    </source>
</reference>
<dbReference type="InterPro" id="IPR051532">
    <property type="entry name" value="Ester_Hydrolysis_Enzymes"/>
</dbReference>
<dbReference type="InterPro" id="IPR036514">
    <property type="entry name" value="SGNH_hydro_sf"/>
</dbReference>
<dbReference type="GO" id="GO:0004622">
    <property type="term" value="F:phosphatidylcholine lysophospholipase activity"/>
    <property type="evidence" value="ECO:0007669"/>
    <property type="project" value="TreeGrafter"/>
</dbReference>
<dbReference type="OrthoDB" id="9794725at2"/>
<dbReference type="PANTHER" id="PTHR30383">
    <property type="entry name" value="THIOESTERASE 1/PROTEASE 1/LYSOPHOSPHOLIPASE L1"/>
    <property type="match status" value="1"/>
</dbReference>
<dbReference type="InterPro" id="IPR013830">
    <property type="entry name" value="SGNH_hydro"/>
</dbReference>
<dbReference type="Pfam" id="PF13472">
    <property type="entry name" value="Lipase_GDSL_2"/>
    <property type="match status" value="1"/>
</dbReference>
<dbReference type="SUPFAM" id="SSF52266">
    <property type="entry name" value="SGNH hydrolase"/>
    <property type="match status" value="1"/>
</dbReference>
<dbReference type="EMBL" id="CP014263">
    <property type="protein sequence ID" value="AQG81529.1"/>
    <property type="molecule type" value="Genomic_DNA"/>
</dbReference>
<evidence type="ECO:0000313" key="2">
    <source>
        <dbReference type="EMBL" id="AQG81529.1"/>
    </source>
</evidence>
<evidence type="ECO:0000313" key="3">
    <source>
        <dbReference type="Proteomes" id="UP000187941"/>
    </source>
</evidence>
<keyword evidence="3" id="KW-1185">Reference proteome</keyword>
<feature type="domain" description="SGNH hydrolase-type esterase" evidence="1">
    <location>
        <begin position="47"/>
        <end position="207"/>
    </location>
</feature>
<dbReference type="PANTHER" id="PTHR30383:SF5">
    <property type="entry name" value="SGNH HYDROLASE-TYPE ESTERASE DOMAIN-CONTAINING PROTEIN"/>
    <property type="match status" value="1"/>
</dbReference>
<gene>
    <name evidence="2" type="ORF">AWR27_20760</name>
</gene>
<dbReference type="STRING" id="1178516.AWR27_20760"/>
<dbReference type="AlphaFoldDB" id="A0A1P9X1L7"/>
<dbReference type="Gene3D" id="3.40.50.1110">
    <property type="entry name" value="SGNH hydrolase"/>
    <property type="match status" value="1"/>
</dbReference>
<dbReference type="RefSeq" id="WP_077132991.1">
    <property type="nucleotide sequence ID" value="NZ_CP014263.1"/>
</dbReference>